<comment type="catalytic activity">
    <reaction evidence="6 7">
        <text>[phosphate](n) + ATP = [phosphate](n+1) + ADP</text>
        <dbReference type="Rhea" id="RHEA:19573"/>
        <dbReference type="Rhea" id="RHEA-COMP:9859"/>
        <dbReference type="Rhea" id="RHEA-COMP:14280"/>
        <dbReference type="ChEBI" id="CHEBI:16838"/>
        <dbReference type="ChEBI" id="CHEBI:30616"/>
        <dbReference type="ChEBI" id="CHEBI:456216"/>
        <dbReference type="EC" id="2.7.4.1"/>
    </reaction>
</comment>
<dbReference type="Gene3D" id="3.30.1840.10">
    <property type="entry name" value="Polyphosphate kinase middle domain"/>
    <property type="match status" value="1"/>
</dbReference>
<feature type="binding site" evidence="6">
    <location>
        <position position="397"/>
    </location>
    <ligand>
        <name>Mg(2+)</name>
        <dbReference type="ChEBI" id="CHEBI:18420"/>
    </ligand>
</feature>
<organism evidence="12 13">
    <name type="scientific">Akkermansia glycaniphila</name>
    <dbReference type="NCBI Taxonomy" id="1679444"/>
    <lineage>
        <taxon>Bacteria</taxon>
        <taxon>Pseudomonadati</taxon>
        <taxon>Verrucomicrobiota</taxon>
        <taxon>Verrucomicrobiia</taxon>
        <taxon>Verrucomicrobiales</taxon>
        <taxon>Akkermansiaceae</taxon>
        <taxon>Akkermansia</taxon>
    </lineage>
</organism>
<dbReference type="GO" id="GO:0046872">
    <property type="term" value="F:metal ion binding"/>
    <property type="evidence" value="ECO:0007669"/>
    <property type="project" value="UniProtKB-KW"/>
</dbReference>
<name>A0A1C7PAM9_9BACT</name>
<dbReference type="EMBL" id="LT629973">
    <property type="protein sequence ID" value="SEH89938.1"/>
    <property type="molecule type" value="Genomic_DNA"/>
</dbReference>
<evidence type="ECO:0000256" key="3">
    <source>
        <dbReference type="ARBA" id="ARBA00022741"/>
    </source>
</evidence>
<feature type="binding site" evidence="6">
    <location>
        <position position="367"/>
    </location>
    <ligand>
        <name>Mg(2+)</name>
        <dbReference type="ChEBI" id="CHEBI:18420"/>
    </ligand>
</feature>
<dbReference type="Proteomes" id="UP000176204">
    <property type="component" value="Chromosome I"/>
</dbReference>
<evidence type="ECO:0000256" key="6">
    <source>
        <dbReference type="HAMAP-Rule" id="MF_00347"/>
    </source>
</evidence>
<keyword evidence="6" id="KW-0460">Magnesium</keyword>
<proteinExistence type="inferred from homology"/>
<keyword evidence="3 6" id="KW-0547">Nucleotide-binding</keyword>
<evidence type="ECO:0000313" key="13">
    <source>
        <dbReference type="Proteomes" id="UP000176204"/>
    </source>
</evidence>
<dbReference type="SUPFAM" id="SSF143724">
    <property type="entry name" value="PHP14-like"/>
    <property type="match status" value="1"/>
</dbReference>
<feature type="active site" description="Phosphohistidine intermediate" evidence="6">
    <location>
        <position position="427"/>
    </location>
</feature>
<dbReference type="NCBIfam" id="TIGR03705">
    <property type="entry name" value="poly_P_kin"/>
    <property type="match status" value="1"/>
</dbReference>
<dbReference type="Gene3D" id="3.30.870.10">
    <property type="entry name" value="Endonuclease Chain A"/>
    <property type="match status" value="2"/>
</dbReference>
<feature type="binding site" evidence="6">
    <location>
        <position position="584"/>
    </location>
    <ligand>
        <name>ATP</name>
        <dbReference type="ChEBI" id="CHEBI:30616"/>
    </ligand>
</feature>
<dbReference type="GO" id="GO:0009358">
    <property type="term" value="C:polyphosphate kinase complex"/>
    <property type="evidence" value="ECO:0007669"/>
    <property type="project" value="InterPro"/>
</dbReference>
<evidence type="ECO:0000313" key="12">
    <source>
        <dbReference type="EMBL" id="SEH89938.1"/>
    </source>
</evidence>
<dbReference type="GO" id="GO:0006799">
    <property type="term" value="P:polyphosphate biosynthetic process"/>
    <property type="evidence" value="ECO:0007669"/>
    <property type="project" value="UniProtKB-UniRule"/>
</dbReference>
<dbReference type="CDD" id="cd09168">
    <property type="entry name" value="PLDc_PaPPK1_C2_like"/>
    <property type="match status" value="1"/>
</dbReference>
<evidence type="ECO:0000256" key="1">
    <source>
        <dbReference type="ARBA" id="ARBA00022553"/>
    </source>
</evidence>
<dbReference type="InterPro" id="IPR025200">
    <property type="entry name" value="PPK_C_dom2"/>
</dbReference>
<reference evidence="13" key="1">
    <citation type="submission" date="2016-09" db="EMBL/GenBank/DDBJ databases">
        <authorList>
            <person name="Koehorst J."/>
        </authorList>
    </citation>
    <scope>NUCLEOTIDE SEQUENCE [LARGE SCALE GENOMIC DNA]</scope>
</reference>
<keyword evidence="13" id="KW-1185">Reference proteome</keyword>
<dbReference type="EC" id="2.7.4.1" evidence="6 7"/>
<dbReference type="PANTHER" id="PTHR30218">
    <property type="entry name" value="POLYPHOSPHATE KINASE"/>
    <property type="match status" value="1"/>
</dbReference>
<dbReference type="InterPro" id="IPR041108">
    <property type="entry name" value="PP_kinase_C_1"/>
</dbReference>
<evidence type="ECO:0000259" key="9">
    <source>
        <dbReference type="Pfam" id="PF13089"/>
    </source>
</evidence>
<dbReference type="PANTHER" id="PTHR30218:SF0">
    <property type="entry name" value="POLYPHOSPHATE KINASE"/>
    <property type="match status" value="1"/>
</dbReference>
<evidence type="ECO:0000256" key="2">
    <source>
        <dbReference type="ARBA" id="ARBA00022679"/>
    </source>
</evidence>
<accession>A0A1C7PAM9</accession>
<dbReference type="RefSeq" id="WP_067777299.1">
    <property type="nucleotide sequence ID" value="NZ_JACVVN010000012.1"/>
</dbReference>
<dbReference type="AlphaFoldDB" id="A0A1C7PAM9"/>
<feature type="domain" description="Polyphosphate kinase N-terminal" evidence="9">
    <location>
        <begin position="4"/>
        <end position="107"/>
    </location>
</feature>
<dbReference type="PIRSF" id="PIRSF015589">
    <property type="entry name" value="PP_kinase"/>
    <property type="match status" value="1"/>
</dbReference>
<feature type="domain" description="Polyphosphate kinase C-terminal" evidence="11">
    <location>
        <begin position="323"/>
        <end position="487"/>
    </location>
</feature>
<dbReference type="InterPro" id="IPR025198">
    <property type="entry name" value="PPK_N_dom"/>
</dbReference>
<dbReference type="SUPFAM" id="SSF140356">
    <property type="entry name" value="PPK N-terminal domain-like"/>
    <property type="match status" value="1"/>
</dbReference>
<evidence type="ECO:0000259" key="11">
    <source>
        <dbReference type="Pfam" id="PF17941"/>
    </source>
</evidence>
<dbReference type="Pfam" id="PF17941">
    <property type="entry name" value="PP_kinase_C_1"/>
    <property type="match status" value="1"/>
</dbReference>
<dbReference type="GO" id="GO:0008976">
    <property type="term" value="F:polyphosphate kinase activity"/>
    <property type="evidence" value="ECO:0007669"/>
    <property type="project" value="UniProtKB-UniRule"/>
</dbReference>
<feature type="binding site" evidence="6">
    <location>
        <position position="42"/>
    </location>
    <ligand>
        <name>ATP</name>
        <dbReference type="ChEBI" id="CHEBI:30616"/>
    </ligand>
</feature>
<dbReference type="OrthoDB" id="9761456at2"/>
<evidence type="ECO:0000259" key="10">
    <source>
        <dbReference type="Pfam" id="PF13090"/>
    </source>
</evidence>
<dbReference type="Pfam" id="PF13089">
    <property type="entry name" value="PP_kinase_N"/>
    <property type="match status" value="1"/>
</dbReference>
<dbReference type="NCBIfam" id="NF003921">
    <property type="entry name" value="PRK05443.2-2"/>
    <property type="match status" value="1"/>
</dbReference>
<evidence type="ECO:0000256" key="5">
    <source>
        <dbReference type="ARBA" id="ARBA00022840"/>
    </source>
</evidence>
<sequence length="695" mass="78704">MNEYINRELSWLEFNQRVLDQAKRTNLPLLERIKFLAITASNLDEFFQVRVGGLQMLRSAGSRARDISGLTPTKQLQLIRKRVGTMIADQYKLINEEILPLMEIDKISPILLKHLREPQRLDLERHFLTQVAPLLTPLDMEVDTPPILPSLNLIIGVELIDPDTGTTRFCAVTIPDNLPRRIPIPDSEEEAYILLEDLIGAHISSLFPGETLLHHTLFRVTRNGDIAVQEEDALDLADEMEEVLVARKFSECVRLELPAGTPTPLVRRIQQITGAGNNETYLLKGPLRLTDFMDMAFAPGNENLKVPAWAPQPSPEIDPSLSIFDNIANTGGILLNHPYETFEPVLRLVEEAADDPSTIAIKQVLYRTAKQSRIVAALKRAAENGKQVTVLIELKARFDEAKNLEKAEELQRAGVQIVYGVKGLKTHAKICLVIRRENGLLRRYCHLGTGNYNETTAKIYTDISYLTCDDDLGADASQFFNTVTGRTKLTRFRKLYPSPAMMKARLLELIAGEAERARQGEPAEIQAKMNSLNDVQIMDALQEAADAGVRISLNIRGICCFKPNTPKAAKHIRIVSIVDRYLEHARIFHFRHGGEHRLYIASADWMTRNLDKRVELMIPIDDPRHIRRLRNILDACFKDNTQASLILPDGTSQPLKPGGKTKTFRMQEHLTKEAKRLAKNKERQMQQMLEPYRPQ</sequence>
<evidence type="ECO:0000256" key="7">
    <source>
        <dbReference type="RuleBase" id="RU003800"/>
    </source>
</evidence>
<dbReference type="STRING" id="1679444.PYTT_1549"/>
<dbReference type="Pfam" id="PF13090">
    <property type="entry name" value="PP_kinase_C"/>
    <property type="match status" value="1"/>
</dbReference>
<dbReference type="HAMAP" id="MF_00347">
    <property type="entry name" value="Polyphosphate_kinase"/>
    <property type="match status" value="1"/>
</dbReference>
<dbReference type="NCBIfam" id="NF003917">
    <property type="entry name" value="PRK05443.1-1"/>
    <property type="match status" value="1"/>
</dbReference>
<dbReference type="CDD" id="cd09165">
    <property type="entry name" value="PLDc_PaPPK1_C1_like"/>
    <property type="match status" value="1"/>
</dbReference>
<comment type="similarity">
    <text evidence="6 7">Belongs to the polyphosphate kinase 1 (PPK1) family.</text>
</comment>
<dbReference type="KEGG" id="agl:PYTT_1549"/>
<keyword evidence="6" id="KW-0479">Metal-binding</keyword>
<keyword evidence="4 6" id="KW-0418">Kinase</keyword>
<feature type="binding site" evidence="6">
    <location>
        <position position="460"/>
    </location>
    <ligand>
        <name>ATP</name>
        <dbReference type="ChEBI" id="CHEBI:30616"/>
    </ligand>
</feature>
<comment type="PTM">
    <text evidence="6 7">An intermediate of this reaction is the autophosphorylated ppk in which a phosphate is covalently linked to a histidine residue through a N-P bond.</text>
</comment>
<keyword evidence="1 6" id="KW-0597">Phosphoprotein</keyword>
<keyword evidence="2 6" id="KW-0808">Transferase</keyword>
<dbReference type="PATRIC" id="fig|1679444.3.peg.1144"/>
<comment type="function">
    <text evidence="6 7">Catalyzes the reversible transfer of the terminal phosphate of ATP to form a long-chain polyphosphate (polyP).</text>
</comment>
<feature type="binding site" evidence="6">
    <location>
        <position position="556"/>
    </location>
    <ligand>
        <name>ATP</name>
        <dbReference type="ChEBI" id="CHEBI:30616"/>
    </ligand>
</feature>
<dbReference type="InterPro" id="IPR003414">
    <property type="entry name" value="PP_kinase"/>
</dbReference>
<feature type="domain" description="Polyphosphate kinase middle" evidence="8">
    <location>
        <begin position="119"/>
        <end position="294"/>
    </location>
</feature>
<gene>
    <name evidence="6" type="primary">ppk</name>
    <name evidence="12" type="ORF">PYTT_1549</name>
</gene>
<feature type="domain" description="Polyphosphate kinase C-terminal" evidence="10">
    <location>
        <begin position="498"/>
        <end position="667"/>
    </location>
</feature>
<dbReference type="Gene3D" id="1.20.58.310">
    <property type="entry name" value="Polyphosphate kinase N-terminal domain"/>
    <property type="match status" value="1"/>
</dbReference>
<keyword evidence="5 6" id="KW-0067">ATP-binding</keyword>
<dbReference type="InterPro" id="IPR024953">
    <property type="entry name" value="PP_kinase_middle"/>
</dbReference>
<comment type="cofactor">
    <cofactor evidence="6">
        <name>Mg(2+)</name>
        <dbReference type="ChEBI" id="CHEBI:18420"/>
    </cofactor>
</comment>
<dbReference type="GO" id="GO:0005524">
    <property type="term" value="F:ATP binding"/>
    <property type="evidence" value="ECO:0007669"/>
    <property type="project" value="UniProtKB-KW"/>
</dbReference>
<evidence type="ECO:0000256" key="4">
    <source>
        <dbReference type="ARBA" id="ARBA00022777"/>
    </source>
</evidence>
<dbReference type="SUPFAM" id="SSF56024">
    <property type="entry name" value="Phospholipase D/nuclease"/>
    <property type="match status" value="2"/>
</dbReference>
<evidence type="ECO:0000259" key="8">
    <source>
        <dbReference type="Pfam" id="PF02503"/>
    </source>
</evidence>
<dbReference type="InterPro" id="IPR036832">
    <property type="entry name" value="PPK_N_dom_sf"/>
</dbReference>
<protein>
    <recommendedName>
        <fullName evidence="6 7">Polyphosphate kinase</fullName>
        <ecNumber evidence="6 7">2.7.4.1</ecNumber>
    </recommendedName>
    <alternativeName>
        <fullName evidence="6">ATP-polyphosphate phosphotransferase</fullName>
    </alternativeName>
    <alternativeName>
        <fullName evidence="6">Polyphosphoric acid kinase</fullName>
    </alternativeName>
</protein>
<dbReference type="Pfam" id="PF02503">
    <property type="entry name" value="PP_kinase"/>
    <property type="match status" value="1"/>
</dbReference>
<dbReference type="InterPro" id="IPR036830">
    <property type="entry name" value="PP_kinase_middle_dom_sf"/>
</dbReference>